<accession>A0ABQ1FG87</accession>
<dbReference type="Proteomes" id="UP000603317">
    <property type="component" value="Unassembled WGS sequence"/>
</dbReference>
<dbReference type="InterPro" id="IPR000831">
    <property type="entry name" value="Trp_repress"/>
</dbReference>
<proteinExistence type="predicted"/>
<dbReference type="EMBL" id="BMID01000001">
    <property type="protein sequence ID" value="GGA10545.1"/>
    <property type="molecule type" value="Genomic_DNA"/>
</dbReference>
<feature type="compositionally biased region" description="Polar residues" evidence="1">
    <location>
        <begin position="1"/>
        <end position="12"/>
    </location>
</feature>
<keyword evidence="3" id="KW-1185">Reference proteome</keyword>
<evidence type="ECO:0000256" key="1">
    <source>
        <dbReference type="SAM" id="MobiDB-lite"/>
    </source>
</evidence>
<evidence type="ECO:0008006" key="4">
    <source>
        <dbReference type="Google" id="ProtNLM"/>
    </source>
</evidence>
<sequence>MSDSTDQTSTFGPTRDEGELRTGLAEALLSPETREGMLALLTDLCTPAELHSLAERWHVARLLDATELSYRDISERTGVSPTTVTRVARFLKTEPHKGYRIAIDALAAREARNVR</sequence>
<feature type="region of interest" description="Disordered" evidence="1">
    <location>
        <begin position="1"/>
        <end position="21"/>
    </location>
</feature>
<gene>
    <name evidence="2" type="ORF">GCM10010923_21380</name>
</gene>
<organism evidence="2 3">
    <name type="scientific">Blastomonas marina</name>
    <dbReference type="NCBI Taxonomy" id="1867408"/>
    <lineage>
        <taxon>Bacteria</taxon>
        <taxon>Pseudomonadati</taxon>
        <taxon>Pseudomonadota</taxon>
        <taxon>Alphaproteobacteria</taxon>
        <taxon>Sphingomonadales</taxon>
        <taxon>Sphingomonadaceae</taxon>
        <taxon>Blastomonas</taxon>
    </lineage>
</organism>
<comment type="caution">
    <text evidence="2">The sequence shown here is derived from an EMBL/GenBank/DDBJ whole genome shotgun (WGS) entry which is preliminary data.</text>
</comment>
<dbReference type="InterPro" id="IPR010921">
    <property type="entry name" value="Trp_repressor/repl_initiator"/>
</dbReference>
<evidence type="ECO:0000313" key="2">
    <source>
        <dbReference type="EMBL" id="GGA10545.1"/>
    </source>
</evidence>
<dbReference type="PANTHER" id="PTHR40080">
    <property type="entry name" value="LMO1763 PROTEIN"/>
    <property type="match status" value="1"/>
</dbReference>
<dbReference type="Pfam" id="PF01371">
    <property type="entry name" value="Trp_repressor"/>
    <property type="match status" value="1"/>
</dbReference>
<dbReference type="InterPro" id="IPR013368">
    <property type="entry name" value="YecD_YerC"/>
</dbReference>
<dbReference type="InterPro" id="IPR038116">
    <property type="entry name" value="TrpR-like_sf"/>
</dbReference>
<evidence type="ECO:0000313" key="3">
    <source>
        <dbReference type="Proteomes" id="UP000603317"/>
    </source>
</evidence>
<dbReference type="SUPFAM" id="SSF48295">
    <property type="entry name" value="TrpR-like"/>
    <property type="match status" value="1"/>
</dbReference>
<name>A0ABQ1FG87_9SPHN</name>
<dbReference type="Gene3D" id="1.10.1270.10">
    <property type="entry name" value="TrpR-like"/>
    <property type="match status" value="1"/>
</dbReference>
<reference evidence="3" key="1">
    <citation type="journal article" date="2019" name="Int. J. Syst. Evol. Microbiol.">
        <title>The Global Catalogue of Microorganisms (GCM) 10K type strain sequencing project: providing services to taxonomists for standard genome sequencing and annotation.</title>
        <authorList>
            <consortium name="The Broad Institute Genomics Platform"/>
            <consortium name="The Broad Institute Genome Sequencing Center for Infectious Disease"/>
            <person name="Wu L."/>
            <person name="Ma J."/>
        </authorList>
    </citation>
    <scope>NUCLEOTIDE SEQUENCE [LARGE SCALE GENOMIC DNA]</scope>
    <source>
        <strain evidence="3">CGMCC 1.15297</strain>
    </source>
</reference>
<protein>
    <recommendedName>
        <fullName evidence="4">TrpR like protein, YerC/YecD</fullName>
    </recommendedName>
</protein>
<dbReference type="RefSeq" id="WP_188642672.1">
    <property type="nucleotide sequence ID" value="NZ_BMID01000001.1"/>
</dbReference>
<dbReference type="NCBIfam" id="TIGR02531">
    <property type="entry name" value="yecD_yerC"/>
    <property type="match status" value="1"/>
</dbReference>
<dbReference type="PANTHER" id="PTHR40080:SF1">
    <property type="entry name" value="TRPR-LIKE PROTEIN YERC_YECD"/>
    <property type="match status" value="1"/>
</dbReference>